<keyword evidence="2" id="KW-1185">Reference proteome</keyword>
<evidence type="ECO:0000313" key="1">
    <source>
        <dbReference type="EMBL" id="PSK90135.1"/>
    </source>
</evidence>
<proteinExistence type="predicted"/>
<sequence length="123" mass="14512">MSYDLNFWKYSPGVYKEHRRLYERLSEGFTVDGLEALPVPEIRTRIAGAFCDWERIGEDDWERNGYGAFRLFTTHQFVRVNCYGMKGTEMNKFVDILYEYECPLYDPQVARRFDGLEKAGEGI</sequence>
<reference evidence="1 2" key="1">
    <citation type="submission" date="2018-03" db="EMBL/GenBank/DDBJ databases">
        <title>Genomic Encyclopedia of Type Strains, Phase III (KMG-III): the genomes of soil and plant-associated and newly described type strains.</title>
        <authorList>
            <person name="Whitman W."/>
        </authorList>
    </citation>
    <scope>NUCLEOTIDE SEQUENCE [LARGE SCALE GENOMIC DNA]</scope>
    <source>
        <strain evidence="1 2">CGMCC 1.12700</strain>
    </source>
</reference>
<dbReference type="RefSeq" id="WP_106524475.1">
    <property type="nucleotide sequence ID" value="NZ_PYGD01000009.1"/>
</dbReference>
<dbReference type="OrthoDB" id="4377013at2"/>
<dbReference type="Proteomes" id="UP000240572">
    <property type="component" value="Unassembled WGS sequence"/>
</dbReference>
<gene>
    <name evidence="1" type="ORF">B0I18_109141</name>
</gene>
<name>A0A2P8CYS7_9BACT</name>
<protein>
    <submittedName>
        <fullName evidence="1">Uncharacterized protein</fullName>
    </submittedName>
</protein>
<comment type="caution">
    <text evidence="1">The sequence shown here is derived from an EMBL/GenBank/DDBJ whole genome shotgun (WGS) entry which is preliminary data.</text>
</comment>
<dbReference type="AlphaFoldDB" id="A0A2P8CYS7"/>
<dbReference type="EMBL" id="PYGD01000009">
    <property type="protein sequence ID" value="PSK90135.1"/>
    <property type="molecule type" value="Genomic_DNA"/>
</dbReference>
<organism evidence="1 2">
    <name type="scientific">Taibaiella chishuiensis</name>
    <dbReference type="NCBI Taxonomy" id="1434707"/>
    <lineage>
        <taxon>Bacteria</taxon>
        <taxon>Pseudomonadati</taxon>
        <taxon>Bacteroidota</taxon>
        <taxon>Chitinophagia</taxon>
        <taxon>Chitinophagales</taxon>
        <taxon>Chitinophagaceae</taxon>
        <taxon>Taibaiella</taxon>
    </lineage>
</organism>
<accession>A0A2P8CYS7</accession>
<evidence type="ECO:0000313" key="2">
    <source>
        <dbReference type="Proteomes" id="UP000240572"/>
    </source>
</evidence>